<comment type="caution">
    <text evidence="1">The sequence shown here is derived from an EMBL/GenBank/DDBJ whole genome shotgun (WGS) entry which is preliminary data.</text>
</comment>
<proteinExistence type="predicted"/>
<reference evidence="1 2" key="1">
    <citation type="submission" date="2023-05" db="EMBL/GenBank/DDBJ databases">
        <title>Pseudoalteromonas ardens sp. nov., Pseudoalteromonas obscura sp. nov., and Pseudoalteromonas umbrosa sp. nov., isolated from the coral Montipora capitata.</title>
        <authorList>
            <person name="Thomas E.M."/>
            <person name="Smith E.M."/>
            <person name="Papke E."/>
            <person name="Shlafstein M.D."/>
            <person name="Oline D.K."/>
            <person name="Videau P."/>
            <person name="Saw J.H."/>
            <person name="Strangman W.K."/>
            <person name="Ushijima B."/>
        </authorList>
    </citation>
    <scope>NUCLEOTIDE SEQUENCE [LARGE SCALE GENOMIC DNA]</scope>
    <source>
        <strain evidence="1 2">P94</strain>
    </source>
</reference>
<evidence type="ECO:0000313" key="1">
    <source>
        <dbReference type="EMBL" id="MDK2597899.1"/>
    </source>
</evidence>
<dbReference type="RefSeq" id="WP_284138529.1">
    <property type="nucleotide sequence ID" value="NZ_JASJUT010000013.1"/>
</dbReference>
<dbReference type="EMBL" id="JASJUT010000013">
    <property type="protein sequence ID" value="MDK2597899.1"/>
    <property type="molecule type" value="Genomic_DNA"/>
</dbReference>
<name>A0ABT7ESA6_9GAMM</name>
<accession>A0ABT7ESA6</accession>
<keyword evidence="2" id="KW-1185">Reference proteome</keyword>
<gene>
    <name evidence="1" type="ORF">QNM18_22805</name>
</gene>
<organism evidence="1 2">
    <name type="scientific">Pseudoalteromonas obscura</name>
    <dbReference type="NCBI Taxonomy" id="3048491"/>
    <lineage>
        <taxon>Bacteria</taxon>
        <taxon>Pseudomonadati</taxon>
        <taxon>Pseudomonadota</taxon>
        <taxon>Gammaproteobacteria</taxon>
        <taxon>Alteromonadales</taxon>
        <taxon>Pseudoalteromonadaceae</taxon>
        <taxon>Pseudoalteromonas</taxon>
    </lineage>
</organism>
<dbReference type="InterPro" id="IPR024406">
    <property type="entry name" value="TAC-10"/>
</dbReference>
<dbReference type="Pfam" id="PF10963">
    <property type="entry name" value="Phage_TAC_10"/>
    <property type="match status" value="1"/>
</dbReference>
<dbReference type="Proteomes" id="UP001231915">
    <property type="component" value="Unassembled WGS sequence"/>
</dbReference>
<protein>
    <submittedName>
        <fullName evidence="1">Phage tail assembly chaperone</fullName>
    </submittedName>
</protein>
<sequence>MKDSDNNIVVTVAGTDFAFAPTLSDHNDYLNSVMPNDKVGPARTMLLRTIDKAQKEALVAVLDTVPGAVVQIHAALSSAYAPTIEISVKK</sequence>
<evidence type="ECO:0000313" key="2">
    <source>
        <dbReference type="Proteomes" id="UP001231915"/>
    </source>
</evidence>